<dbReference type="OrthoDB" id="1022638at2759"/>
<dbReference type="PANTHER" id="PTHR47843:SF2">
    <property type="entry name" value="BTB DOMAIN-CONTAINING PROTEIN"/>
    <property type="match status" value="1"/>
</dbReference>
<dbReference type="eggNOG" id="ENOG502SZ9J">
    <property type="taxonomic scope" value="Eukaryota"/>
</dbReference>
<name>N1PJV2_DOTSN</name>
<reference evidence="2 3" key="2">
    <citation type="journal article" date="2012" name="PLoS Pathog.">
        <title>Diverse lifestyles and strategies of plant pathogenesis encoded in the genomes of eighteen Dothideomycetes fungi.</title>
        <authorList>
            <person name="Ohm R.A."/>
            <person name="Feau N."/>
            <person name="Henrissat B."/>
            <person name="Schoch C.L."/>
            <person name="Horwitz B.A."/>
            <person name="Barry K.W."/>
            <person name="Condon B.J."/>
            <person name="Copeland A.C."/>
            <person name="Dhillon B."/>
            <person name="Glaser F."/>
            <person name="Hesse C.N."/>
            <person name="Kosti I."/>
            <person name="LaButti K."/>
            <person name="Lindquist E.A."/>
            <person name="Lucas S."/>
            <person name="Salamov A.A."/>
            <person name="Bradshaw R.E."/>
            <person name="Ciuffetti L."/>
            <person name="Hamelin R.C."/>
            <person name="Kema G.H.J."/>
            <person name="Lawrence C."/>
            <person name="Scott J.A."/>
            <person name="Spatafora J.W."/>
            <person name="Turgeon B.G."/>
            <person name="de Wit P.J.G.M."/>
            <person name="Zhong S."/>
            <person name="Goodwin S.B."/>
            <person name="Grigoriev I.V."/>
        </authorList>
    </citation>
    <scope>NUCLEOTIDE SEQUENCE [LARGE SCALE GENOMIC DNA]</scope>
    <source>
        <strain evidence="3">NZE10 / CBS 128990</strain>
    </source>
</reference>
<dbReference type="InterPro" id="IPR000210">
    <property type="entry name" value="BTB/POZ_dom"/>
</dbReference>
<proteinExistence type="predicted"/>
<evidence type="ECO:0000313" key="2">
    <source>
        <dbReference type="EMBL" id="EME41830.1"/>
    </source>
</evidence>
<evidence type="ECO:0000313" key="3">
    <source>
        <dbReference type="Proteomes" id="UP000016933"/>
    </source>
</evidence>
<dbReference type="AlphaFoldDB" id="N1PJV2"/>
<dbReference type="CDD" id="cd18186">
    <property type="entry name" value="BTB_POZ_ZBTB_KLHL-like"/>
    <property type="match status" value="1"/>
</dbReference>
<accession>N1PJV2</accession>
<dbReference type="Gene3D" id="3.30.710.10">
    <property type="entry name" value="Potassium Channel Kv1.1, Chain A"/>
    <property type="match status" value="1"/>
</dbReference>
<dbReference type="SUPFAM" id="SSF54695">
    <property type="entry name" value="POZ domain"/>
    <property type="match status" value="1"/>
</dbReference>
<protein>
    <recommendedName>
        <fullName evidence="1">BTB domain-containing protein</fullName>
    </recommendedName>
</protein>
<feature type="domain" description="BTB" evidence="1">
    <location>
        <begin position="29"/>
        <end position="101"/>
    </location>
</feature>
<dbReference type="STRING" id="675120.N1PJV2"/>
<dbReference type="EMBL" id="KB446542">
    <property type="protein sequence ID" value="EME41830.1"/>
    <property type="molecule type" value="Genomic_DNA"/>
</dbReference>
<keyword evidence="3" id="KW-1185">Reference proteome</keyword>
<gene>
    <name evidence="2" type="ORF">DOTSEDRAFT_74030</name>
</gene>
<dbReference type="PROSITE" id="PS50097">
    <property type="entry name" value="BTB"/>
    <property type="match status" value="1"/>
</dbReference>
<dbReference type="HOGENOM" id="CLU_068279_3_1_1"/>
<dbReference type="Proteomes" id="UP000016933">
    <property type="component" value="Unassembled WGS sequence"/>
</dbReference>
<sequence>MSSVACPNMRSNVQGDDDLRVARRESIIDDRIVVLKVGCTPTTDFAVHEAILREYSLFFRTALDRRWREGHSRTVELPDDDAEVVSAYIDWLYFRRIASKPISPPELPMDDGEYQLLAQLYAFGDKVQADSFCDNVLDAMVQKTDDIATDGTRTFPSHSAIMTLYNGTPPGSPARRFVVDMYAEYGATKWIPSESEFNHADFLTDLVRALLKEQQTTSVHKQPNFPRRRKWHKHADAAEFLQPATSRERVRLD</sequence>
<dbReference type="OMA" id="WIPSESE"/>
<dbReference type="PANTHER" id="PTHR47843">
    <property type="entry name" value="BTB DOMAIN-CONTAINING PROTEIN-RELATED"/>
    <property type="match status" value="1"/>
</dbReference>
<reference evidence="3" key="1">
    <citation type="journal article" date="2012" name="PLoS Genet.">
        <title>The genomes of the fungal plant pathogens Cladosporium fulvum and Dothistroma septosporum reveal adaptation to different hosts and lifestyles but also signatures of common ancestry.</title>
        <authorList>
            <person name="de Wit P.J.G.M."/>
            <person name="van der Burgt A."/>
            <person name="Oekmen B."/>
            <person name="Stergiopoulos I."/>
            <person name="Abd-Elsalam K.A."/>
            <person name="Aerts A.L."/>
            <person name="Bahkali A.H."/>
            <person name="Beenen H.G."/>
            <person name="Chettri P."/>
            <person name="Cox M.P."/>
            <person name="Datema E."/>
            <person name="de Vries R.P."/>
            <person name="Dhillon B."/>
            <person name="Ganley A.R."/>
            <person name="Griffiths S.A."/>
            <person name="Guo Y."/>
            <person name="Hamelin R.C."/>
            <person name="Henrissat B."/>
            <person name="Kabir M.S."/>
            <person name="Jashni M.K."/>
            <person name="Kema G."/>
            <person name="Klaubauf S."/>
            <person name="Lapidus A."/>
            <person name="Levasseur A."/>
            <person name="Lindquist E."/>
            <person name="Mehrabi R."/>
            <person name="Ohm R.A."/>
            <person name="Owen T.J."/>
            <person name="Salamov A."/>
            <person name="Schwelm A."/>
            <person name="Schijlen E."/>
            <person name="Sun H."/>
            <person name="van den Burg H.A."/>
            <person name="van Ham R.C.H.J."/>
            <person name="Zhang S."/>
            <person name="Goodwin S.B."/>
            <person name="Grigoriev I.V."/>
            <person name="Collemare J."/>
            <person name="Bradshaw R.E."/>
        </authorList>
    </citation>
    <scope>NUCLEOTIDE SEQUENCE [LARGE SCALE GENOMIC DNA]</scope>
    <source>
        <strain evidence="3">NZE10 / CBS 128990</strain>
    </source>
</reference>
<organism evidence="2 3">
    <name type="scientific">Dothistroma septosporum (strain NZE10 / CBS 128990)</name>
    <name type="common">Red band needle blight fungus</name>
    <name type="synonym">Mycosphaerella pini</name>
    <dbReference type="NCBI Taxonomy" id="675120"/>
    <lineage>
        <taxon>Eukaryota</taxon>
        <taxon>Fungi</taxon>
        <taxon>Dikarya</taxon>
        <taxon>Ascomycota</taxon>
        <taxon>Pezizomycotina</taxon>
        <taxon>Dothideomycetes</taxon>
        <taxon>Dothideomycetidae</taxon>
        <taxon>Mycosphaerellales</taxon>
        <taxon>Mycosphaerellaceae</taxon>
        <taxon>Dothistroma</taxon>
    </lineage>
</organism>
<evidence type="ECO:0000259" key="1">
    <source>
        <dbReference type="PROSITE" id="PS50097"/>
    </source>
</evidence>
<dbReference type="InterPro" id="IPR011333">
    <property type="entry name" value="SKP1/BTB/POZ_sf"/>
</dbReference>